<dbReference type="GO" id="GO:0006508">
    <property type="term" value="P:proteolysis"/>
    <property type="evidence" value="ECO:0007669"/>
    <property type="project" value="UniProtKB-KW"/>
</dbReference>
<evidence type="ECO:0000256" key="5">
    <source>
        <dbReference type="ARBA" id="ARBA00022801"/>
    </source>
</evidence>
<dbReference type="Gene3D" id="3.40.390.10">
    <property type="entry name" value="Collagenase (Catalytic Domain)"/>
    <property type="match status" value="1"/>
</dbReference>
<dbReference type="GO" id="GO:0008237">
    <property type="term" value="F:metallopeptidase activity"/>
    <property type="evidence" value="ECO:0007669"/>
    <property type="project" value="UniProtKB-KW"/>
</dbReference>
<evidence type="ECO:0000256" key="9">
    <source>
        <dbReference type="SAM" id="SignalP"/>
    </source>
</evidence>
<evidence type="ECO:0000256" key="2">
    <source>
        <dbReference type="ARBA" id="ARBA00022670"/>
    </source>
</evidence>
<name>A0AAD4QHB1_9AGAM</name>
<gene>
    <name evidence="11" type="ORF">EDB92DRAFT_1834014</name>
</gene>
<keyword evidence="2" id="KW-0645">Protease</keyword>
<keyword evidence="5" id="KW-0378">Hydrolase</keyword>
<evidence type="ECO:0000256" key="8">
    <source>
        <dbReference type="ARBA" id="ARBA00023157"/>
    </source>
</evidence>
<evidence type="ECO:0000256" key="3">
    <source>
        <dbReference type="ARBA" id="ARBA00022723"/>
    </source>
</evidence>
<keyword evidence="3" id="KW-0479">Metal-binding</keyword>
<comment type="similarity">
    <text evidence="1">Belongs to the peptidase M43B family.</text>
</comment>
<dbReference type="GO" id="GO:0046872">
    <property type="term" value="F:metal ion binding"/>
    <property type="evidence" value="ECO:0007669"/>
    <property type="project" value="UniProtKB-KW"/>
</dbReference>
<feature type="signal peptide" evidence="9">
    <location>
        <begin position="1"/>
        <end position="17"/>
    </location>
</feature>
<protein>
    <submittedName>
        <fullName evidence="11">Metalloprotease</fullName>
    </submittedName>
</protein>
<evidence type="ECO:0000259" key="10">
    <source>
        <dbReference type="Pfam" id="PF05572"/>
    </source>
</evidence>
<dbReference type="EMBL" id="JAKELL010000004">
    <property type="protein sequence ID" value="KAH8999404.1"/>
    <property type="molecule type" value="Genomic_DNA"/>
</dbReference>
<proteinExistence type="inferred from homology"/>
<dbReference type="PANTHER" id="PTHR47466:SF1">
    <property type="entry name" value="METALLOPROTEASE MEP1 (AFU_ORTHOLOGUE AFUA_1G07730)-RELATED"/>
    <property type="match status" value="1"/>
</dbReference>
<keyword evidence="8" id="KW-1015">Disulfide bond</keyword>
<reference evidence="11" key="1">
    <citation type="submission" date="2022-01" db="EMBL/GenBank/DDBJ databases">
        <title>Comparative genomics reveals a dynamic genome evolution in the ectomycorrhizal milk-cap (Lactarius) mushrooms.</title>
        <authorList>
            <consortium name="DOE Joint Genome Institute"/>
            <person name="Lebreton A."/>
            <person name="Tang N."/>
            <person name="Kuo A."/>
            <person name="LaButti K."/>
            <person name="Drula E."/>
            <person name="Barry K."/>
            <person name="Clum A."/>
            <person name="Lipzen A."/>
            <person name="Mousain D."/>
            <person name="Ng V."/>
            <person name="Wang R."/>
            <person name="Wang X."/>
            <person name="Dai Y."/>
            <person name="Henrissat B."/>
            <person name="Grigoriev I.V."/>
            <person name="Guerin-Laguette A."/>
            <person name="Yu F."/>
            <person name="Martin F.M."/>
        </authorList>
    </citation>
    <scope>NUCLEOTIDE SEQUENCE</scope>
    <source>
        <strain evidence="11">QP</strain>
    </source>
</reference>
<feature type="chain" id="PRO_5041957541" evidence="9">
    <location>
        <begin position="18"/>
        <end position="284"/>
    </location>
</feature>
<dbReference type="Pfam" id="PF05572">
    <property type="entry name" value="Peptidase_M43"/>
    <property type="match status" value="1"/>
</dbReference>
<evidence type="ECO:0000313" key="12">
    <source>
        <dbReference type="Proteomes" id="UP001201163"/>
    </source>
</evidence>
<evidence type="ECO:0000256" key="6">
    <source>
        <dbReference type="ARBA" id="ARBA00022833"/>
    </source>
</evidence>
<comment type="caution">
    <text evidence="11">The sequence shown here is derived from an EMBL/GenBank/DDBJ whole genome shotgun (WGS) entry which is preliminary data.</text>
</comment>
<dbReference type="Proteomes" id="UP001201163">
    <property type="component" value="Unassembled WGS sequence"/>
</dbReference>
<dbReference type="SUPFAM" id="SSF55486">
    <property type="entry name" value="Metalloproteases ('zincins'), catalytic domain"/>
    <property type="match status" value="1"/>
</dbReference>
<keyword evidence="12" id="KW-1185">Reference proteome</keyword>
<accession>A0AAD4QHB1</accession>
<evidence type="ECO:0000256" key="4">
    <source>
        <dbReference type="ARBA" id="ARBA00022729"/>
    </source>
</evidence>
<evidence type="ECO:0000256" key="7">
    <source>
        <dbReference type="ARBA" id="ARBA00023049"/>
    </source>
</evidence>
<dbReference type="InterPro" id="IPR008754">
    <property type="entry name" value="Peptidase_M43"/>
</dbReference>
<keyword evidence="4 9" id="KW-0732">Signal</keyword>
<sequence length="284" mass="30179">MLASALSVFLSATAVLASVTKVPGLSSSTRGCGTTISKEEIAAAEKDFESKKAFQPLAENGIGCVTVPVHFHVISEDGTPQGGNLTVDSIIDQVNVLNDGFAHSGLSFKLVDITRTVNADWFNNVDLHTTQETLMKRSLRKGGAADLNIYSVGFTDSPVLGYTTFPFSYSTNPKDDGVVFLYSSVPGGTAEPYNEGKTVTHEVGHWVGLYHTFQGGCGGSGDHVGDTPAEADPASGCPIGSDTCSSSGIDPIHNYMDYSDDSCMNQFTPGQIRRLLSQFVIYRS</sequence>
<dbReference type="AlphaFoldDB" id="A0AAD4QHB1"/>
<dbReference type="PANTHER" id="PTHR47466">
    <property type="match status" value="1"/>
</dbReference>
<evidence type="ECO:0000313" key="11">
    <source>
        <dbReference type="EMBL" id="KAH8999404.1"/>
    </source>
</evidence>
<dbReference type="CDD" id="cd04275">
    <property type="entry name" value="ZnMc_pappalysin_like"/>
    <property type="match status" value="1"/>
</dbReference>
<keyword evidence="6" id="KW-0862">Zinc</keyword>
<evidence type="ECO:0000256" key="1">
    <source>
        <dbReference type="ARBA" id="ARBA00008721"/>
    </source>
</evidence>
<feature type="domain" description="Peptidase M43 pregnancy-associated plasma-A" evidence="10">
    <location>
        <begin position="193"/>
        <end position="276"/>
    </location>
</feature>
<organism evidence="11 12">
    <name type="scientific">Lactarius akahatsu</name>
    <dbReference type="NCBI Taxonomy" id="416441"/>
    <lineage>
        <taxon>Eukaryota</taxon>
        <taxon>Fungi</taxon>
        <taxon>Dikarya</taxon>
        <taxon>Basidiomycota</taxon>
        <taxon>Agaricomycotina</taxon>
        <taxon>Agaricomycetes</taxon>
        <taxon>Russulales</taxon>
        <taxon>Russulaceae</taxon>
        <taxon>Lactarius</taxon>
    </lineage>
</organism>
<keyword evidence="7 11" id="KW-0482">Metalloprotease</keyword>
<dbReference type="InterPro" id="IPR024079">
    <property type="entry name" value="MetalloPept_cat_dom_sf"/>
</dbReference>